<dbReference type="Pfam" id="PF12165">
    <property type="entry name" value="Alfin"/>
    <property type="match status" value="1"/>
</dbReference>
<sequence>MEQQQLVDDVSKRNQGEAFLSSVKAVFEDFTGRRAGLLKALTCDIDELLRQCDPYDDEQTNLCFFGFPDRTWEVMEPSRNVPAKRPEPFLGINHTSHLMARSHEHWLLFVASHSDAWLLSTAFFAASTLDREQKASLFDLINELPTLYQVLSSKISANNIVRTPIKPEENQESSSLAAAAAQDPVKKLPEEEEEEEELRDFSARTIGDPISAFDCLLMSAAARNPMKESPKEEEELRDFSARTISDPISAFDCLLMSATAQDPMKKSPEEEEELRDFSARAISDPIGPFDCLLMSTLGSRDSSSSTEIRPPSQLHEAATKAKRRKTS</sequence>
<evidence type="ECO:0000313" key="4">
    <source>
        <dbReference type="Proteomes" id="UP001497512"/>
    </source>
</evidence>
<dbReference type="EMBL" id="OZ019905">
    <property type="protein sequence ID" value="CAK9202312.1"/>
    <property type="molecule type" value="Genomic_DNA"/>
</dbReference>
<feature type="region of interest" description="Disordered" evidence="1">
    <location>
        <begin position="297"/>
        <end position="327"/>
    </location>
</feature>
<feature type="region of interest" description="Disordered" evidence="1">
    <location>
        <begin position="167"/>
        <end position="200"/>
    </location>
</feature>
<organism evidence="3 4">
    <name type="scientific">Sphagnum troendelagicum</name>
    <dbReference type="NCBI Taxonomy" id="128251"/>
    <lineage>
        <taxon>Eukaryota</taxon>
        <taxon>Viridiplantae</taxon>
        <taxon>Streptophyta</taxon>
        <taxon>Embryophyta</taxon>
        <taxon>Bryophyta</taxon>
        <taxon>Sphagnophytina</taxon>
        <taxon>Sphagnopsida</taxon>
        <taxon>Sphagnales</taxon>
        <taxon>Sphagnaceae</taxon>
        <taxon>Sphagnum</taxon>
    </lineage>
</organism>
<dbReference type="PANTHER" id="PTHR12321:SF98">
    <property type="entry name" value="PHD FINGER PROTEIN ALFIN-LIKE 5"/>
    <property type="match status" value="1"/>
</dbReference>
<accession>A0ABP0TQZ2</accession>
<evidence type="ECO:0000259" key="2">
    <source>
        <dbReference type="Pfam" id="PF12165"/>
    </source>
</evidence>
<reference evidence="3" key="1">
    <citation type="submission" date="2024-02" db="EMBL/GenBank/DDBJ databases">
        <authorList>
            <consortium name="ELIXIR-Norway"/>
            <consortium name="Elixir Norway"/>
        </authorList>
    </citation>
    <scope>NUCLEOTIDE SEQUENCE</scope>
</reference>
<name>A0ABP0TQZ2_9BRYO</name>
<evidence type="ECO:0000256" key="1">
    <source>
        <dbReference type="SAM" id="MobiDB-lite"/>
    </source>
</evidence>
<feature type="domain" description="Alfin N-terminal" evidence="2">
    <location>
        <begin position="22"/>
        <end position="152"/>
    </location>
</feature>
<proteinExistence type="predicted"/>
<keyword evidence="4" id="KW-1185">Reference proteome</keyword>
<evidence type="ECO:0000313" key="3">
    <source>
        <dbReference type="EMBL" id="CAK9202312.1"/>
    </source>
</evidence>
<dbReference type="InterPro" id="IPR021998">
    <property type="entry name" value="Alfin_N"/>
</dbReference>
<protein>
    <recommendedName>
        <fullName evidence="2">Alfin N-terminal domain-containing protein</fullName>
    </recommendedName>
</protein>
<gene>
    <name evidence="3" type="ORF">CSSPTR1EN2_LOCUS6344</name>
</gene>
<dbReference type="Proteomes" id="UP001497512">
    <property type="component" value="Chromosome 13"/>
</dbReference>
<dbReference type="InterPro" id="IPR045104">
    <property type="entry name" value="Alfin"/>
</dbReference>
<dbReference type="PANTHER" id="PTHR12321">
    <property type="entry name" value="CPG BINDING PROTEIN"/>
    <property type="match status" value="1"/>
</dbReference>